<dbReference type="Proteomes" id="UP001373714">
    <property type="component" value="Unassembled WGS sequence"/>
</dbReference>
<evidence type="ECO:0000313" key="3">
    <source>
        <dbReference type="Proteomes" id="UP001373714"/>
    </source>
</evidence>
<keyword evidence="1" id="KW-1133">Transmembrane helix</keyword>
<organism evidence="2 3">
    <name type="scientific">Orbilia blumenaviensis</name>
    <dbReference type="NCBI Taxonomy" id="1796055"/>
    <lineage>
        <taxon>Eukaryota</taxon>
        <taxon>Fungi</taxon>
        <taxon>Dikarya</taxon>
        <taxon>Ascomycota</taxon>
        <taxon>Pezizomycotina</taxon>
        <taxon>Orbiliomycetes</taxon>
        <taxon>Orbiliales</taxon>
        <taxon>Orbiliaceae</taxon>
        <taxon>Orbilia</taxon>
    </lineage>
</organism>
<keyword evidence="1" id="KW-0812">Transmembrane</keyword>
<feature type="transmembrane region" description="Helical" evidence="1">
    <location>
        <begin position="167"/>
        <end position="200"/>
    </location>
</feature>
<dbReference type="AlphaFoldDB" id="A0AAV9UMQ1"/>
<gene>
    <name evidence="2" type="ORF">TWF730_011066</name>
</gene>
<sequence length="522" mass="57794">MQRPDGEMAIPNARAFEVMAQFHAKGQLVLGLVTPATLELAKYFPRTCTENTRFLYSHALGTVAFIILAAPLLHRSVTARHFYRITPISLLALSICWYIQSTPISEPKDTYLWEVGGHIPSVTASALFLLALSGFCLITAKAEDALRTEVPPRGCTSQASARNYIPLLGYILPVACIFAAGTILYSVWLLGLVFSTLYLGLKFFQDLCCPPLPLSQSFKVYSMVFTASAALSIGTLIISVIPAPQNEFGFGGNLNLQYLSAESRLNLRNTIGQSRNLTHLTDEYVSLYLENGGFVSSDNNDKGYFVPVLHDRIGIMHPWRIALVRSQSSFDKEVEIKDDRNDTEKLTYYTAEFISVGHHDLVALQDSISASYVTVLEEEEEGVEQMNDNGSGLVYRRALELDNKPRFNSVFQIEFKDPMDIRQGIRFKASSGCYLASTFFHNSPPSSKGIGNSTTLSLQSGRIDVITAARKQNASSQFAEPTSIPGERDKDHIAETLRHTTLIGCTREPKSEISTFKVVDGR</sequence>
<evidence type="ECO:0000313" key="2">
    <source>
        <dbReference type="EMBL" id="KAK6343477.1"/>
    </source>
</evidence>
<reference evidence="2 3" key="1">
    <citation type="submission" date="2019-10" db="EMBL/GenBank/DDBJ databases">
        <authorList>
            <person name="Palmer J.M."/>
        </authorList>
    </citation>
    <scope>NUCLEOTIDE SEQUENCE [LARGE SCALE GENOMIC DNA]</scope>
    <source>
        <strain evidence="2 3">TWF730</strain>
    </source>
</reference>
<dbReference type="EMBL" id="JAVHNS010000009">
    <property type="protein sequence ID" value="KAK6343477.1"/>
    <property type="molecule type" value="Genomic_DNA"/>
</dbReference>
<evidence type="ECO:0000256" key="1">
    <source>
        <dbReference type="SAM" id="Phobius"/>
    </source>
</evidence>
<keyword evidence="1" id="KW-0472">Membrane</keyword>
<keyword evidence="3" id="KW-1185">Reference proteome</keyword>
<accession>A0AAV9UMQ1</accession>
<feature type="transmembrane region" description="Helical" evidence="1">
    <location>
        <begin position="54"/>
        <end position="73"/>
    </location>
</feature>
<name>A0AAV9UMQ1_9PEZI</name>
<proteinExistence type="predicted"/>
<feature type="transmembrane region" description="Helical" evidence="1">
    <location>
        <begin position="120"/>
        <end position="140"/>
    </location>
</feature>
<protein>
    <submittedName>
        <fullName evidence="2">Uncharacterized protein</fullName>
    </submittedName>
</protein>
<comment type="caution">
    <text evidence="2">The sequence shown here is derived from an EMBL/GenBank/DDBJ whole genome shotgun (WGS) entry which is preliminary data.</text>
</comment>